<organism evidence="2 3">
    <name type="scientific">Actinomadura luzonensis</name>
    <dbReference type="NCBI Taxonomy" id="2805427"/>
    <lineage>
        <taxon>Bacteria</taxon>
        <taxon>Bacillati</taxon>
        <taxon>Actinomycetota</taxon>
        <taxon>Actinomycetes</taxon>
        <taxon>Streptosporangiales</taxon>
        <taxon>Thermomonosporaceae</taxon>
        <taxon>Actinomadura</taxon>
    </lineage>
</organism>
<dbReference type="EMBL" id="JAKRKC020000002">
    <property type="protein sequence ID" value="MCK2219599.1"/>
    <property type="molecule type" value="Genomic_DNA"/>
</dbReference>
<dbReference type="InterPro" id="IPR051678">
    <property type="entry name" value="AGP_Transferase"/>
</dbReference>
<proteinExistence type="predicted"/>
<dbReference type="SUPFAM" id="SSF56112">
    <property type="entry name" value="Protein kinase-like (PK-like)"/>
    <property type="match status" value="1"/>
</dbReference>
<feature type="domain" description="Aminoglycoside phosphotransferase" evidence="1">
    <location>
        <begin position="21"/>
        <end position="244"/>
    </location>
</feature>
<dbReference type="Gene3D" id="3.90.1200.10">
    <property type="match status" value="1"/>
</dbReference>
<gene>
    <name evidence="2" type="ORF">MF672_038270</name>
</gene>
<sequence>MTGDIRALLARHLPGYQVRTIVPLGQGLDHTVSEVNGELLIRLPKAADPEAVRQEAARLAAVAELSPLPVPEVVFADAEAGVLACRKLPGRPLNEHPPPDPARLAGPLGRFLGALHAADPGRMRDLAPLDLYPAPALLQDAELDYRDVEAHVPVDQRALVERFLAEPPPGEPRSLRFCHNDLGAEHILVDAATGTVTGVIDWSDAAVTDPAHDFARLYRDLGPGFFELTAAHYPFPLTGDDRARIRFHARCALIEDLAYGLSTGPRHYADAALAHLARTFS</sequence>
<keyword evidence="3" id="KW-1185">Reference proteome</keyword>
<evidence type="ECO:0000313" key="3">
    <source>
        <dbReference type="Proteomes" id="UP001317259"/>
    </source>
</evidence>
<dbReference type="RefSeq" id="WP_242379991.1">
    <property type="nucleotide sequence ID" value="NZ_JAKRKC020000002.1"/>
</dbReference>
<dbReference type="PANTHER" id="PTHR21310">
    <property type="entry name" value="AMINOGLYCOSIDE PHOSPHOTRANSFERASE-RELATED-RELATED"/>
    <property type="match status" value="1"/>
</dbReference>
<dbReference type="InterPro" id="IPR002575">
    <property type="entry name" value="Aminoglycoside_PTrfase"/>
</dbReference>
<dbReference type="InterPro" id="IPR011009">
    <property type="entry name" value="Kinase-like_dom_sf"/>
</dbReference>
<comment type="caution">
    <text evidence="2">The sequence shown here is derived from an EMBL/GenBank/DDBJ whole genome shotgun (WGS) entry which is preliminary data.</text>
</comment>
<accession>A0ABT0G520</accession>
<dbReference type="Proteomes" id="UP001317259">
    <property type="component" value="Unassembled WGS sequence"/>
</dbReference>
<reference evidence="2 3" key="1">
    <citation type="submission" date="2022-04" db="EMBL/GenBank/DDBJ databases">
        <title>Genome draft of Actinomadura sp. ATCC 31491.</title>
        <authorList>
            <person name="Shi X."/>
            <person name="Du Y."/>
        </authorList>
    </citation>
    <scope>NUCLEOTIDE SEQUENCE [LARGE SCALE GENOMIC DNA]</scope>
    <source>
        <strain evidence="2 3">ATCC 31491</strain>
    </source>
</reference>
<dbReference type="Pfam" id="PF01636">
    <property type="entry name" value="APH"/>
    <property type="match status" value="1"/>
</dbReference>
<name>A0ABT0G520_9ACTN</name>
<evidence type="ECO:0000313" key="2">
    <source>
        <dbReference type="EMBL" id="MCK2219599.1"/>
    </source>
</evidence>
<protein>
    <submittedName>
        <fullName evidence="2">Aminoglycoside phosphotransferase family protein</fullName>
    </submittedName>
</protein>
<dbReference type="PANTHER" id="PTHR21310:SF15">
    <property type="entry name" value="AMINOGLYCOSIDE PHOSPHOTRANSFERASE DOMAIN-CONTAINING PROTEIN"/>
    <property type="match status" value="1"/>
</dbReference>
<dbReference type="Gene3D" id="3.30.200.20">
    <property type="entry name" value="Phosphorylase Kinase, domain 1"/>
    <property type="match status" value="1"/>
</dbReference>
<evidence type="ECO:0000259" key="1">
    <source>
        <dbReference type="Pfam" id="PF01636"/>
    </source>
</evidence>